<keyword evidence="2" id="KW-1185">Reference proteome</keyword>
<dbReference type="Proteomes" id="UP001219518">
    <property type="component" value="Unassembled WGS sequence"/>
</dbReference>
<comment type="caution">
    <text evidence="1">The sequence shown here is derived from an EMBL/GenBank/DDBJ whole genome shotgun (WGS) entry which is preliminary data.</text>
</comment>
<protein>
    <submittedName>
        <fullName evidence="1">Iron-sulfur protein NUBPL</fullName>
    </submittedName>
</protein>
<proteinExistence type="predicted"/>
<evidence type="ECO:0000313" key="1">
    <source>
        <dbReference type="EMBL" id="KAK3927933.1"/>
    </source>
</evidence>
<dbReference type="EMBL" id="JAHWGI010001301">
    <property type="protein sequence ID" value="KAK3927933.1"/>
    <property type="molecule type" value="Genomic_DNA"/>
</dbReference>
<sequence length="113" mass="12124">MSCRQLVQRTISGARATAVYHDADDYRDPLAQAVMDCSDMMSPVISEQAGALYAHLARECCEDAALLLEDGRSEVAAEASASKCFSRTLLPRAARATADRLVNCVRSVLAGSE</sequence>
<evidence type="ECO:0000313" key="2">
    <source>
        <dbReference type="Proteomes" id="UP001219518"/>
    </source>
</evidence>
<gene>
    <name evidence="1" type="ORF">KUF71_016218</name>
</gene>
<organism evidence="1 2">
    <name type="scientific">Frankliniella fusca</name>
    <dbReference type="NCBI Taxonomy" id="407009"/>
    <lineage>
        <taxon>Eukaryota</taxon>
        <taxon>Metazoa</taxon>
        <taxon>Ecdysozoa</taxon>
        <taxon>Arthropoda</taxon>
        <taxon>Hexapoda</taxon>
        <taxon>Insecta</taxon>
        <taxon>Pterygota</taxon>
        <taxon>Neoptera</taxon>
        <taxon>Paraneoptera</taxon>
        <taxon>Thysanoptera</taxon>
        <taxon>Terebrantia</taxon>
        <taxon>Thripoidea</taxon>
        <taxon>Thripidae</taxon>
        <taxon>Frankliniella</taxon>
    </lineage>
</organism>
<reference evidence="1" key="2">
    <citation type="journal article" date="2023" name="BMC Genomics">
        <title>Pest status, molecular evolution, and epigenetic factors derived from the genome assembly of Frankliniella fusca, a thysanopteran phytovirus vector.</title>
        <authorList>
            <person name="Catto M.A."/>
            <person name="Labadie P.E."/>
            <person name="Jacobson A.L."/>
            <person name="Kennedy G.G."/>
            <person name="Srinivasan R."/>
            <person name="Hunt B.G."/>
        </authorList>
    </citation>
    <scope>NUCLEOTIDE SEQUENCE</scope>
    <source>
        <strain evidence="1">PL_HMW_Pooled</strain>
    </source>
</reference>
<reference evidence="1" key="1">
    <citation type="submission" date="2021-07" db="EMBL/GenBank/DDBJ databases">
        <authorList>
            <person name="Catto M.A."/>
            <person name="Jacobson A."/>
            <person name="Kennedy G."/>
            <person name="Labadie P."/>
            <person name="Hunt B.G."/>
            <person name="Srinivasan R."/>
        </authorList>
    </citation>
    <scope>NUCLEOTIDE SEQUENCE</scope>
    <source>
        <strain evidence="1">PL_HMW_Pooled</strain>
        <tissue evidence="1">Head</tissue>
    </source>
</reference>
<dbReference type="AlphaFoldDB" id="A0AAE1LQ42"/>
<accession>A0AAE1LQ42</accession>
<name>A0AAE1LQ42_9NEOP</name>